<dbReference type="Proteomes" id="UP000178372">
    <property type="component" value="Unassembled WGS sequence"/>
</dbReference>
<name>A0A1F7GC80_9BACT</name>
<comment type="caution">
    <text evidence="1">The sequence shown here is derived from an EMBL/GenBank/DDBJ whole genome shotgun (WGS) entry which is preliminary data.</text>
</comment>
<accession>A0A1F7GC80</accession>
<sequence length="75" mass="8376">MTVLLTIIGVQLVFVLRDLRKLLTRANNIMDEFEKIGSGLSQGYSEVTAFVSGIGKLLQVVDLVTKSKKKDKHDR</sequence>
<evidence type="ECO:0000313" key="2">
    <source>
        <dbReference type="Proteomes" id="UP000178372"/>
    </source>
</evidence>
<dbReference type="EMBL" id="MFZF01000016">
    <property type="protein sequence ID" value="OGK16506.1"/>
    <property type="molecule type" value="Genomic_DNA"/>
</dbReference>
<evidence type="ECO:0000313" key="1">
    <source>
        <dbReference type="EMBL" id="OGK16506.1"/>
    </source>
</evidence>
<proteinExistence type="predicted"/>
<gene>
    <name evidence="1" type="ORF">A2690_04110</name>
</gene>
<organism evidence="1 2">
    <name type="scientific">Candidatus Roizmanbacteria bacterium RIFCSPHIGHO2_01_FULL_39_12b</name>
    <dbReference type="NCBI Taxonomy" id="1802030"/>
    <lineage>
        <taxon>Bacteria</taxon>
        <taxon>Candidatus Roizmaniibacteriota</taxon>
    </lineage>
</organism>
<dbReference type="AlphaFoldDB" id="A0A1F7GC80"/>
<protein>
    <submittedName>
        <fullName evidence="1">Uncharacterized protein</fullName>
    </submittedName>
</protein>
<reference evidence="1 2" key="1">
    <citation type="journal article" date="2016" name="Nat. Commun.">
        <title>Thousands of microbial genomes shed light on interconnected biogeochemical processes in an aquifer system.</title>
        <authorList>
            <person name="Anantharaman K."/>
            <person name="Brown C.T."/>
            <person name="Hug L.A."/>
            <person name="Sharon I."/>
            <person name="Castelle C.J."/>
            <person name="Probst A.J."/>
            <person name="Thomas B.C."/>
            <person name="Singh A."/>
            <person name="Wilkins M.J."/>
            <person name="Karaoz U."/>
            <person name="Brodie E.L."/>
            <person name="Williams K.H."/>
            <person name="Hubbard S.S."/>
            <person name="Banfield J.F."/>
        </authorList>
    </citation>
    <scope>NUCLEOTIDE SEQUENCE [LARGE SCALE GENOMIC DNA]</scope>
</reference>